<comment type="similarity">
    <text evidence="1">Belongs to the thioesterase family.</text>
</comment>
<dbReference type="eggNOG" id="COG3208">
    <property type="taxonomic scope" value="Bacteria"/>
</dbReference>
<dbReference type="InterPro" id="IPR012223">
    <property type="entry name" value="TEII"/>
</dbReference>
<dbReference type="PANTHER" id="PTHR11487">
    <property type="entry name" value="THIOESTERASE"/>
    <property type="match status" value="1"/>
</dbReference>
<evidence type="ECO:0000313" key="4">
    <source>
        <dbReference type="Proteomes" id="UP000002417"/>
    </source>
</evidence>
<evidence type="ECO:0000256" key="1">
    <source>
        <dbReference type="ARBA" id="ARBA00007169"/>
    </source>
</evidence>
<dbReference type="AlphaFoldDB" id="A7IE13"/>
<dbReference type="HOGENOM" id="CLU_070456_1_1_5"/>
<dbReference type="SUPFAM" id="SSF53474">
    <property type="entry name" value="alpha/beta-Hydrolases"/>
    <property type="match status" value="1"/>
</dbReference>
<evidence type="ECO:0000313" key="3">
    <source>
        <dbReference type="EMBL" id="ABS66256.1"/>
    </source>
</evidence>
<evidence type="ECO:0000259" key="2">
    <source>
        <dbReference type="Pfam" id="PF00975"/>
    </source>
</evidence>
<dbReference type="ESTHER" id="xanp2-q26q21">
    <property type="family name" value="Thioesterase"/>
</dbReference>
<feature type="domain" description="Thioesterase" evidence="2">
    <location>
        <begin position="41"/>
        <end position="263"/>
    </location>
</feature>
<keyword evidence="4" id="KW-1185">Reference proteome</keyword>
<reference evidence="3 4" key="1">
    <citation type="submission" date="2007-07" db="EMBL/GenBank/DDBJ databases">
        <title>Complete sequence of chromosome of Xanthobacter autotrophicus Py2.</title>
        <authorList>
            <consortium name="US DOE Joint Genome Institute"/>
            <person name="Copeland A."/>
            <person name="Lucas S."/>
            <person name="Lapidus A."/>
            <person name="Barry K."/>
            <person name="Glavina del Rio T."/>
            <person name="Hammon N."/>
            <person name="Israni S."/>
            <person name="Dalin E."/>
            <person name="Tice H."/>
            <person name="Pitluck S."/>
            <person name="Sims D."/>
            <person name="Brettin T."/>
            <person name="Bruce D."/>
            <person name="Detter J.C."/>
            <person name="Han C."/>
            <person name="Tapia R."/>
            <person name="Brainard J."/>
            <person name="Schmutz J."/>
            <person name="Larimer F."/>
            <person name="Land M."/>
            <person name="Hauser L."/>
            <person name="Kyrpides N."/>
            <person name="Kim E."/>
            <person name="Ensigns S.A."/>
            <person name="Richardson P."/>
        </authorList>
    </citation>
    <scope>NUCLEOTIDE SEQUENCE [LARGE SCALE GENOMIC DNA]</scope>
    <source>
        <strain evidence="4">ATCC BAA-1158 / Py2</strain>
    </source>
</reference>
<keyword evidence="3" id="KW-0378">Hydrolase</keyword>
<dbReference type="OrthoDB" id="8480037at2"/>
<proteinExistence type="inferred from homology"/>
<dbReference type="PhylomeDB" id="A7IE13"/>
<dbReference type="Proteomes" id="UP000002417">
    <property type="component" value="Chromosome"/>
</dbReference>
<dbReference type="InterPro" id="IPR001031">
    <property type="entry name" value="Thioesterase"/>
</dbReference>
<organism evidence="3 4">
    <name type="scientific">Xanthobacter autotrophicus (strain ATCC BAA-1158 / Py2)</name>
    <dbReference type="NCBI Taxonomy" id="78245"/>
    <lineage>
        <taxon>Bacteria</taxon>
        <taxon>Pseudomonadati</taxon>
        <taxon>Pseudomonadota</taxon>
        <taxon>Alphaproteobacteria</taxon>
        <taxon>Hyphomicrobiales</taxon>
        <taxon>Xanthobacteraceae</taxon>
        <taxon>Xanthobacter</taxon>
    </lineage>
</organism>
<dbReference type="EMBL" id="CP000781">
    <property type="protein sequence ID" value="ABS66256.1"/>
    <property type="molecule type" value="Genomic_DNA"/>
</dbReference>
<dbReference type="GO" id="GO:0008610">
    <property type="term" value="P:lipid biosynthetic process"/>
    <property type="evidence" value="ECO:0007669"/>
    <property type="project" value="TreeGrafter"/>
</dbReference>
<dbReference type="PANTHER" id="PTHR11487:SF0">
    <property type="entry name" value="S-ACYL FATTY ACID SYNTHASE THIOESTERASE, MEDIUM CHAIN"/>
    <property type="match status" value="1"/>
</dbReference>
<dbReference type="InterPro" id="IPR029058">
    <property type="entry name" value="AB_hydrolase_fold"/>
</dbReference>
<protein>
    <submittedName>
        <fullName evidence="3">Oleoyl-(Acyl-carrier-protein) hydrolase</fullName>
        <ecNumber evidence="3">3.1.2.14</ecNumber>
    </submittedName>
</protein>
<dbReference type="KEGG" id="xau:Xaut_1005"/>
<sequence>MPGARVAILYRHHPPLRCRQMNAEPSPWFLGGATRGGRRLRLFCLPFAGGNASAYTQWQAAIDPAIEVVPVQLPGHGGRIREAPLQAMDDMAQGLADAMVRRLDLPYAVFGHSMGALLAFEALRRLRERGALMPAALFVSARRAPHLPPSRPPLHVLSDAELVGELRALNGTPDVVLADRELLDLLLPVIRADLKAVETYRFREAQAFDFPIHAFGGARDSIDEEDLRAWSRYSTSGFSLRMYAGDHFYLNDHRMSLLRALESLCRVTHRETHGEVLS</sequence>
<dbReference type="STRING" id="78245.Xaut_1005"/>
<dbReference type="Gene3D" id="3.40.50.1820">
    <property type="entry name" value="alpha/beta hydrolase"/>
    <property type="match status" value="1"/>
</dbReference>
<gene>
    <name evidence="3" type="ordered locus">Xaut_1005</name>
</gene>
<dbReference type="Pfam" id="PF00975">
    <property type="entry name" value="Thioesterase"/>
    <property type="match status" value="1"/>
</dbReference>
<name>A7IE13_XANP2</name>
<dbReference type="EC" id="3.1.2.14" evidence="3"/>
<dbReference type="GO" id="GO:0016297">
    <property type="term" value="F:fatty acyl-[ACP] hydrolase activity"/>
    <property type="evidence" value="ECO:0007669"/>
    <property type="project" value="UniProtKB-EC"/>
</dbReference>
<accession>A7IE13</accession>